<dbReference type="EMBL" id="FN653039">
    <property type="protein sequence ID" value="CBY19232.1"/>
    <property type="molecule type" value="Genomic_DNA"/>
</dbReference>
<proteinExistence type="predicted"/>
<sequence length="2507" mass="275383">MEEKECICSIGSRFMLVPDPETGCEVCDSHKDIYFDNNGNHVCCEKYQTFSLEYNQCRCLDCSEPTNGLHCPGECPTGQVLVETFPEKRCCPVEAYWNGSNCQCQNGNTIQGENGCNLGCPSGMIVHPTNSGHLCCPKNQIVWNNECRCPDKSWPGTSWPGSMINGISPSPQECPGDCPYAHTFWWKNDGDFTCCPGETNYMPFKDKCECHNGADYDEENQRCPFCGDDEVEYTKPDGYLSCCKANLVPSGYDCLCNDGSLPNPNQECPEDCEVGEYLATIVGGVRKCCPVGSHYNEITDECVCDQNKRSEGEGQELVCVTCPSGQNAYQLIGQWSGTTCCPANQIYDYNWQDCRCSDGNLPDGNGACPGDCDPGYYFVAGFSDIICCVDGSAYNVDLEICQCPDGNEPPQGPDASCPFCPSWMDTYENTIGDPRCCFTHQDYSVPEDKCICPDGSDVGPYDMCEGICEPGQFLAQLNPIYCCPIGTQLVGTQCECADPSKTVSSACGSCPENSNIFLNDFGGIECCANNHIWHDQSTGCACPDLSPMGDFGSCPGNCEPGEIAAGIDTDTGTIICCPIGSTHNYDTDQCICDNGLPVTAEGCPVCPPFTTTHYDNSQAHYCCEKSLKYVEGAGCLCQDESVPFGPNKECPGDCNADMYVATHDPQLICCPAGEYYDSVDGLCKCPNNEDNSDNTGCGICGQFDNPGVDTETGNVQCCPTNHKFSKTYNMCRCPDETMPDPVTECVGDCDPGQIVGAVLDDRVICCPQNSYYDFTAEACICNSGFDIIDDVCPVCNEHMQAYYDQSTPPNLHCCFQNQEAYDSSGCRCKSDGSFPSQLGCPDDCQEGEWLAFPDTLQCCEIGAYWDIDSATCVCQNGNPLDGTGCGTCPLTHNVGLSSSGAVACCLPNHEFSYEFDDCRCPDGSMPDQFVGCPGDCDPGFYVASVIDAVLCCPDDSGYDQVMNTCTCNNGAPYDSATRSCPPCPPPFVAQYDESQSVQCCQLNHVWSDTTMNCMCENDEYPDQNGECGDECDVSFSLQSIYPTLECCPYNSFWNMAENKCECPNNQIEPDETACGTCGIMEKSHLDNNGIVKCCQKNLFWFDEDDYTQAGCFCENGATPIWGNSGYQECADDCESGTVFVQPGVCCSIGSMYDPSTETCLCLNGNFDDACGNCPVGQKATLDGNNIIRCCPKNLFWFEGDGPNQEGCYCEDRTDPYFVPPASFQQCDGDCAEKSYLVKTDPETFCCPWGTVYDPSLDQCECPNEWTPIDDGTACGICTGESKPHLNIRFSGIQCCPGNLFWFDQTDSEPDGCYCEDRTEPEMFYSSGGYLQCENDCAENHVMQFSIPYVQCCPFNSVWNYNLNKCECPSGDEPGDRACGQCLLSERAHFDEFGGIQCCQRNLFWFDTNISEPSGCYCKDRKVPTTDSQSPYLQCENDCATGEYFVRPDPTTICCPIGSTYDMQTKSCICSNNNSPAVDGKCSVCPTGYDAFITADVGAGSGIECCKEGHIWHQSITQCSCPGGSLDLPCPVTPPVKDMCSEPLQYNFNKGECECWNGEAPVDGACSPSTCPPEQNVFYNQFNELRCCSKNAFYNKETDMCLCAAGQMPTSDGSCAVCAPREVPFTYNDAVGCCKENSHFDISIGSCRCDLDGNFVNADTICSPFCQPYQIHVKDGSGTGPGWCEDFCIQGQIYDHQKRVCTCPDGFEIEEAMTPCPPPSNCDVDFMPFNLDIGQFCCHKNAYYSSDLGRCICNDGSEPNMNQVCEQSCPDELIFTKYPQTGEMACLCPETFQYPNIDGVCMPPLCYNSNDVMINFEDGSFACCPQGATWSSQHEKCICIHQGAIGQCGEKCLDNQISIFNEWNGETECQFTPCGQGEYPDHFGNCCPFGQVFSQDQNLCTCPDGQVIIAGVCESVCPQESEMDNASGTCVSKCREGQIFRDEKCFCADGSEASSTKPCCKIGQYWSAEKGICVCDGGVSCNEVCPESLPNKFVDVFGEVHCCSPDQVFNVEFNKCMCMRATGATKFFEPVNGKCSCATGEKTIEEGDSFRCEPSICSPDQVTNYITGFCECPSDKPFAFDDENNGWIVCCPEGQKWSNNANECVCIEGNMLPNPNGMCEPIEECPPGWYYSGNMHEYGTEAPIQTQCLPICPPPAMVWFVESPTNPDFMSVTCKCKGDYMYSMGTAVPMIDYVAYGECMAQECPDGMIRSQEIDTYNECVCPYHWQTASATGCSCDHPHYSMFFNTCSCKENVFSYQTFGADGTCECPIGYAYNEETHGCKADDCYFFDTESQTCLTQQQFENTYTLIPTPAPLTQIDDQCPDFEVGWKGIKSSRTVFQSENAYQILTNVKNNQNNVDVTQDDYIGFIVYSKRYCGLDFISRLQQGGASVRIYDQADSYKIDGTYVSLDKSQTQTVIQFSVRHERDANGNLINTHLNADGVKKDQFYLEIELDSDIDFLYQKEFCLTSFNVGVMKSEMDFNKDYTYCVPNGGTIWWSKPNISDDLLT</sequence>
<gene>
    <name evidence="3" type="ORF">GSOID_T00008237001</name>
</gene>
<evidence type="ECO:0000259" key="2">
    <source>
        <dbReference type="PROSITE" id="PS50287"/>
    </source>
</evidence>
<dbReference type="InParanoid" id="E4XDJ4"/>
<dbReference type="OrthoDB" id="10268124at2759"/>
<name>E4XDJ4_OIKDI</name>
<evidence type="ECO:0000313" key="4">
    <source>
        <dbReference type="Proteomes" id="UP000001307"/>
    </source>
</evidence>
<evidence type="ECO:0000313" key="3">
    <source>
        <dbReference type="EMBL" id="CBY19232.1"/>
    </source>
</evidence>
<accession>E4XDJ4</accession>
<dbReference type="GO" id="GO:0016020">
    <property type="term" value="C:membrane"/>
    <property type="evidence" value="ECO:0007669"/>
    <property type="project" value="InterPro"/>
</dbReference>
<keyword evidence="4" id="KW-1185">Reference proteome</keyword>
<comment type="caution">
    <text evidence="1">Lacks conserved residue(s) required for the propagation of feature annotation.</text>
</comment>
<dbReference type="InterPro" id="IPR001190">
    <property type="entry name" value="SRCR"/>
</dbReference>
<protein>
    <recommendedName>
        <fullName evidence="2">SRCR domain-containing protein</fullName>
    </recommendedName>
</protein>
<reference evidence="3" key="1">
    <citation type="journal article" date="2010" name="Science">
        <title>Plasticity of animal genome architecture unmasked by rapid evolution of a pelagic tunicate.</title>
        <authorList>
            <person name="Denoeud F."/>
            <person name="Henriet S."/>
            <person name="Mungpakdee S."/>
            <person name="Aury J.M."/>
            <person name="Da Silva C."/>
            <person name="Brinkmann H."/>
            <person name="Mikhaleva J."/>
            <person name="Olsen L.C."/>
            <person name="Jubin C."/>
            <person name="Canestro C."/>
            <person name="Bouquet J.M."/>
            <person name="Danks G."/>
            <person name="Poulain J."/>
            <person name="Campsteijn C."/>
            <person name="Adamski M."/>
            <person name="Cross I."/>
            <person name="Yadetie F."/>
            <person name="Muffato M."/>
            <person name="Louis A."/>
            <person name="Butcher S."/>
            <person name="Tsagkogeorga G."/>
            <person name="Konrad A."/>
            <person name="Singh S."/>
            <person name="Jensen M.F."/>
            <person name="Cong E.H."/>
            <person name="Eikeseth-Otteraa H."/>
            <person name="Noel B."/>
            <person name="Anthouard V."/>
            <person name="Porcel B.M."/>
            <person name="Kachouri-Lafond R."/>
            <person name="Nishino A."/>
            <person name="Ugolini M."/>
            <person name="Chourrout P."/>
            <person name="Nishida H."/>
            <person name="Aasland R."/>
            <person name="Huzurbazar S."/>
            <person name="Westhof E."/>
            <person name="Delsuc F."/>
            <person name="Lehrach H."/>
            <person name="Reinhardt R."/>
            <person name="Weissenbach J."/>
            <person name="Roy S.W."/>
            <person name="Artiguenave F."/>
            <person name="Postlethwait J.H."/>
            <person name="Manak J.R."/>
            <person name="Thompson E.M."/>
            <person name="Jaillon O."/>
            <person name="Du Pasquier L."/>
            <person name="Boudinot P."/>
            <person name="Liberles D.A."/>
            <person name="Volff J.N."/>
            <person name="Philippe H."/>
            <person name="Lenhard B."/>
            <person name="Roest Crollius H."/>
            <person name="Wincker P."/>
            <person name="Chourrout D."/>
        </authorList>
    </citation>
    <scope>NUCLEOTIDE SEQUENCE [LARGE SCALE GENOMIC DNA]</scope>
</reference>
<organism evidence="3">
    <name type="scientific">Oikopleura dioica</name>
    <name type="common">Tunicate</name>
    <dbReference type="NCBI Taxonomy" id="34765"/>
    <lineage>
        <taxon>Eukaryota</taxon>
        <taxon>Metazoa</taxon>
        <taxon>Chordata</taxon>
        <taxon>Tunicata</taxon>
        <taxon>Appendicularia</taxon>
        <taxon>Copelata</taxon>
        <taxon>Oikopleuridae</taxon>
        <taxon>Oikopleura</taxon>
    </lineage>
</organism>
<dbReference type="Proteomes" id="UP000001307">
    <property type="component" value="Unassembled WGS sequence"/>
</dbReference>
<feature type="domain" description="SRCR" evidence="2">
    <location>
        <begin position="14"/>
        <end position="136"/>
    </location>
</feature>
<evidence type="ECO:0000256" key="1">
    <source>
        <dbReference type="PROSITE-ProRule" id="PRU00196"/>
    </source>
</evidence>
<dbReference type="PROSITE" id="PS50287">
    <property type="entry name" value="SRCR_2"/>
    <property type="match status" value="1"/>
</dbReference>